<dbReference type="GO" id="GO:0010181">
    <property type="term" value="F:FMN binding"/>
    <property type="evidence" value="ECO:0007669"/>
    <property type="project" value="InterPro"/>
</dbReference>
<organism evidence="3 4">
    <name type="scientific">Ancylobacter polymorphus</name>
    <dbReference type="NCBI Taxonomy" id="223390"/>
    <lineage>
        <taxon>Bacteria</taxon>
        <taxon>Pseudomonadati</taxon>
        <taxon>Pseudomonadota</taxon>
        <taxon>Alphaproteobacteria</taxon>
        <taxon>Hyphomicrobiales</taxon>
        <taxon>Xanthobacteraceae</taxon>
        <taxon>Ancylobacter</taxon>
    </lineage>
</organism>
<dbReference type="RefSeq" id="WP_244376524.1">
    <property type="nucleotide sequence ID" value="NZ_CP083239.1"/>
</dbReference>
<dbReference type="InterPro" id="IPR000073">
    <property type="entry name" value="AB_hydrolase_1"/>
</dbReference>
<keyword evidence="1 3" id="KW-0378">Hydrolase</keyword>
<dbReference type="Pfam" id="PF00561">
    <property type="entry name" value="Abhydrolase_1"/>
    <property type="match status" value="1"/>
</dbReference>
<reference evidence="3" key="1">
    <citation type="submission" date="2021-09" db="EMBL/GenBank/DDBJ databases">
        <title>Network and meta-omics reveal the key degrader and cooperation patterns in an efficient 1,4-dioxane-degrading microbial community.</title>
        <authorList>
            <person name="Dai C."/>
        </authorList>
    </citation>
    <scope>NUCLEOTIDE SEQUENCE</scope>
    <source>
        <strain evidence="3">ZM13</strain>
    </source>
</reference>
<evidence type="ECO:0000313" key="3">
    <source>
        <dbReference type="EMBL" id="UOK70130.1"/>
    </source>
</evidence>
<dbReference type="PRINTS" id="PR00111">
    <property type="entry name" value="ABHYDROLASE"/>
</dbReference>
<evidence type="ECO:0000256" key="1">
    <source>
        <dbReference type="ARBA" id="ARBA00022801"/>
    </source>
</evidence>
<dbReference type="GO" id="GO:0016787">
    <property type="term" value="F:hydrolase activity"/>
    <property type="evidence" value="ECO:0007669"/>
    <property type="project" value="UniProtKB-KW"/>
</dbReference>
<evidence type="ECO:0000313" key="4">
    <source>
        <dbReference type="Proteomes" id="UP000831684"/>
    </source>
</evidence>
<dbReference type="InterPro" id="IPR029058">
    <property type="entry name" value="AB_hydrolase_fold"/>
</dbReference>
<dbReference type="Gene3D" id="3.40.50.1820">
    <property type="entry name" value="alpha/beta hydrolase"/>
    <property type="match status" value="1"/>
</dbReference>
<dbReference type="Gene3D" id="3.90.79.10">
    <property type="entry name" value="Nucleoside Triphosphate Pyrophosphohydrolase"/>
    <property type="match status" value="1"/>
</dbReference>
<dbReference type="Pfam" id="PF01613">
    <property type="entry name" value="Flavin_Reduct"/>
    <property type="match status" value="1"/>
</dbReference>
<dbReference type="InterPro" id="IPR050266">
    <property type="entry name" value="AB_hydrolase_sf"/>
</dbReference>
<dbReference type="SMART" id="SM00903">
    <property type="entry name" value="Flavin_Reduct"/>
    <property type="match status" value="1"/>
</dbReference>
<dbReference type="SUPFAM" id="SSF50475">
    <property type="entry name" value="FMN-binding split barrel"/>
    <property type="match status" value="1"/>
</dbReference>
<dbReference type="Proteomes" id="UP000831684">
    <property type="component" value="Chromosome"/>
</dbReference>
<dbReference type="KEGG" id="apol:K9D25_15530"/>
<dbReference type="GO" id="GO:0016646">
    <property type="term" value="F:oxidoreductase activity, acting on the CH-NH group of donors, NAD or NADP as acceptor"/>
    <property type="evidence" value="ECO:0007669"/>
    <property type="project" value="UniProtKB-ARBA"/>
</dbReference>
<dbReference type="SUPFAM" id="SSF53474">
    <property type="entry name" value="alpha/beta-Hydrolases"/>
    <property type="match status" value="1"/>
</dbReference>
<dbReference type="InterPro" id="IPR002563">
    <property type="entry name" value="Flavin_Rdtase-like_dom"/>
</dbReference>
<dbReference type="PANTHER" id="PTHR43798:SF31">
    <property type="entry name" value="AB HYDROLASE SUPERFAMILY PROTEIN YCLE"/>
    <property type="match status" value="1"/>
</dbReference>
<dbReference type="GO" id="GO:0016020">
    <property type="term" value="C:membrane"/>
    <property type="evidence" value="ECO:0007669"/>
    <property type="project" value="TreeGrafter"/>
</dbReference>
<name>A0A9E7D4L4_9HYPH</name>
<dbReference type="AlphaFoldDB" id="A0A9E7D4L4"/>
<accession>A0A9E7D4L4</accession>
<proteinExistence type="predicted"/>
<dbReference type="InterPro" id="IPR012349">
    <property type="entry name" value="Split_barrel_FMN-bd"/>
</dbReference>
<dbReference type="Gene3D" id="2.30.110.10">
    <property type="entry name" value="Electron Transport, Fmn-binding Protein, Chain A"/>
    <property type="match status" value="1"/>
</dbReference>
<gene>
    <name evidence="3" type="ORF">K9D25_15530</name>
</gene>
<dbReference type="EMBL" id="CP083239">
    <property type="protein sequence ID" value="UOK70130.1"/>
    <property type="molecule type" value="Genomic_DNA"/>
</dbReference>
<dbReference type="PANTHER" id="PTHR43798">
    <property type="entry name" value="MONOACYLGLYCEROL LIPASE"/>
    <property type="match status" value="1"/>
</dbReference>
<protein>
    <submittedName>
        <fullName evidence="3">Alpha/beta fold hydrolase</fullName>
    </submittedName>
</protein>
<evidence type="ECO:0000259" key="2">
    <source>
        <dbReference type="SMART" id="SM00903"/>
    </source>
</evidence>
<feature type="domain" description="Flavin reductase like" evidence="2">
    <location>
        <begin position="286"/>
        <end position="429"/>
    </location>
</feature>
<sequence length="589" mass="60710">MAERRLLASAGRDGAPAQVAYRRAGVAGAPAVVLIHGVGMASEVWAPQIDALAALYDVVALDMPGHGGSSLPPEDARLSDYADQVVALLDGLGLPSAVLVGHSMGALVALEVALAHPARVRAVAALNAVFCRTPEQRAVVTARAGSLEAEGRAASHEAAVARWFGAPVPLELEASAAQVSALLASGDPVGYARTYALFAASDDAHRDRLAGLAMPALFMTAEGDPNSTPAMSRAMAALAPHGAAVVLAGARHMMTLTHPAEVNARLLAFLAAPAAPFDAKAFRRALGAFLTGVTVVTTRTEEGEMRGFTANSFSSVSLDPPLILVCLAKTASSFPVFSAADHFAVSVLAVEQKDVSALFASKSPDKFAGAPWQLGPAGSPVISGAAAWFDCTRHEVVEAGDHVILIGHVRGFGARDVAPLGYCRGAYVDVSLGLQALARRDEPARVGAILEADGALLMVEDGKGGLSLPTGSCLEPAANPRSLRGALARLGVEGRLGFLFAVFETPGTGDAPPTVSLYYRGSFEGTPSASAGAVRVPLDAVDLARLPDEATRSMLARYLRERREDTFGIYVGDAAQGVVHPLATPAPHG</sequence>